<dbReference type="Proteomes" id="UP000238479">
    <property type="component" value="Chromosome 5"/>
</dbReference>
<dbReference type="Gramene" id="PRQ33544">
    <property type="protein sequence ID" value="PRQ33544"/>
    <property type="gene ID" value="RchiOBHm_Chr5g0058831"/>
</dbReference>
<name>A0A2P6QH93_ROSCH</name>
<dbReference type="EMBL" id="PDCK01000043">
    <property type="protein sequence ID" value="PRQ33544.1"/>
    <property type="molecule type" value="Genomic_DNA"/>
</dbReference>
<comment type="caution">
    <text evidence="1">The sequence shown here is derived from an EMBL/GenBank/DDBJ whole genome shotgun (WGS) entry which is preliminary data.</text>
</comment>
<proteinExistence type="predicted"/>
<protein>
    <submittedName>
        <fullName evidence="1">Uncharacterized protein</fullName>
    </submittedName>
</protein>
<dbReference type="AlphaFoldDB" id="A0A2P6QH93"/>
<keyword evidence="2" id="KW-1185">Reference proteome</keyword>
<sequence>MRLEQDLLLGLKTQPEKKGSGPNSVLKLKKILFRPGSKILVCVRAL</sequence>
<organism evidence="1 2">
    <name type="scientific">Rosa chinensis</name>
    <name type="common">China rose</name>
    <dbReference type="NCBI Taxonomy" id="74649"/>
    <lineage>
        <taxon>Eukaryota</taxon>
        <taxon>Viridiplantae</taxon>
        <taxon>Streptophyta</taxon>
        <taxon>Embryophyta</taxon>
        <taxon>Tracheophyta</taxon>
        <taxon>Spermatophyta</taxon>
        <taxon>Magnoliopsida</taxon>
        <taxon>eudicotyledons</taxon>
        <taxon>Gunneridae</taxon>
        <taxon>Pentapetalae</taxon>
        <taxon>rosids</taxon>
        <taxon>fabids</taxon>
        <taxon>Rosales</taxon>
        <taxon>Rosaceae</taxon>
        <taxon>Rosoideae</taxon>
        <taxon>Rosoideae incertae sedis</taxon>
        <taxon>Rosa</taxon>
    </lineage>
</organism>
<evidence type="ECO:0000313" key="2">
    <source>
        <dbReference type="Proteomes" id="UP000238479"/>
    </source>
</evidence>
<accession>A0A2P6QH93</accession>
<evidence type="ECO:0000313" key="1">
    <source>
        <dbReference type="EMBL" id="PRQ33544.1"/>
    </source>
</evidence>
<reference evidence="1 2" key="1">
    <citation type="journal article" date="2018" name="Nat. Genet.">
        <title>The Rosa genome provides new insights in the design of modern roses.</title>
        <authorList>
            <person name="Bendahmane M."/>
        </authorList>
    </citation>
    <scope>NUCLEOTIDE SEQUENCE [LARGE SCALE GENOMIC DNA]</scope>
    <source>
        <strain evidence="2">cv. Old Blush</strain>
    </source>
</reference>
<gene>
    <name evidence="1" type="ORF">RchiOBHm_Chr5g0058831</name>
</gene>